<accession>A0A317E0J8</accession>
<evidence type="ECO:0000313" key="3">
    <source>
        <dbReference type="EMBL" id="PWR20499.1"/>
    </source>
</evidence>
<protein>
    <submittedName>
        <fullName evidence="3">MBL fold metallo-hydrolase</fullName>
    </submittedName>
</protein>
<dbReference type="InterPro" id="IPR050855">
    <property type="entry name" value="NDM-1-like"/>
</dbReference>
<dbReference type="InterPro" id="IPR036866">
    <property type="entry name" value="RibonucZ/Hydroxyglut_hydro"/>
</dbReference>
<dbReference type="SUPFAM" id="SSF56281">
    <property type="entry name" value="Metallo-hydrolase/oxidoreductase"/>
    <property type="match status" value="1"/>
</dbReference>
<reference evidence="4" key="1">
    <citation type="submission" date="2018-05" db="EMBL/GenBank/DDBJ databases">
        <title>Zavarzinia sp. HR-AS.</title>
        <authorList>
            <person name="Lee Y."/>
            <person name="Jeon C.O."/>
        </authorList>
    </citation>
    <scope>NUCLEOTIDE SEQUENCE [LARGE SCALE GENOMIC DNA]</scope>
    <source>
        <strain evidence="4">DSM 1231</strain>
    </source>
</reference>
<keyword evidence="4" id="KW-1185">Reference proteome</keyword>
<feature type="domain" description="Metallo-beta-lactamase" evidence="2">
    <location>
        <begin position="32"/>
        <end position="237"/>
    </location>
</feature>
<dbReference type="Proteomes" id="UP000246077">
    <property type="component" value="Unassembled WGS sequence"/>
</dbReference>
<name>A0A317E0J8_9PROT</name>
<dbReference type="PANTHER" id="PTHR42951">
    <property type="entry name" value="METALLO-BETA-LACTAMASE DOMAIN-CONTAINING"/>
    <property type="match status" value="1"/>
</dbReference>
<evidence type="ECO:0000256" key="1">
    <source>
        <dbReference type="ARBA" id="ARBA00005250"/>
    </source>
</evidence>
<comment type="caution">
    <text evidence="3">The sequence shown here is derived from an EMBL/GenBank/DDBJ whole genome shotgun (WGS) entry which is preliminary data.</text>
</comment>
<evidence type="ECO:0000259" key="2">
    <source>
        <dbReference type="SMART" id="SM00849"/>
    </source>
</evidence>
<dbReference type="GO" id="GO:0016787">
    <property type="term" value="F:hydrolase activity"/>
    <property type="evidence" value="ECO:0007669"/>
    <property type="project" value="UniProtKB-KW"/>
</dbReference>
<dbReference type="InterPro" id="IPR001279">
    <property type="entry name" value="Metallo-B-lactamas"/>
</dbReference>
<comment type="similarity">
    <text evidence="1">Belongs to the metallo-beta-lactamase superfamily. Class-B beta-lactamase family.</text>
</comment>
<dbReference type="OrthoDB" id="9802991at2"/>
<dbReference type="AlphaFoldDB" id="A0A317E0J8"/>
<proteinExistence type="inferred from homology"/>
<sequence>MGFKIADRWFERRRVDAAITLIWEPHVVPFLRCNIWHVKGRERDLVVDTGMGLAPLRDFARDILGGAVSAVATHAHLDHIGGHHEFDHCLCHRLEAPGLAEAAPASTLAGGRFDPADLSTLADQIGGYDLDGAMVTALPHAGFDLAEYRIRPARNLSLVEDGDIIDLGDRQFQVFHLPGHSPGSIGLYEQASGTLFSGDAVYDGPLLDTLPHSNVADYIRTMERLLELPVSIVHAGHDPSFGRDRLRELARGQLRRWGA</sequence>
<dbReference type="PANTHER" id="PTHR42951:SF4">
    <property type="entry name" value="ACYL-COENZYME A THIOESTERASE MBLAC2"/>
    <property type="match status" value="1"/>
</dbReference>
<gene>
    <name evidence="3" type="ORF">DKG75_10855</name>
</gene>
<organism evidence="3 4">
    <name type="scientific">Zavarzinia compransoris</name>
    <dbReference type="NCBI Taxonomy" id="1264899"/>
    <lineage>
        <taxon>Bacteria</taxon>
        <taxon>Pseudomonadati</taxon>
        <taxon>Pseudomonadota</taxon>
        <taxon>Alphaproteobacteria</taxon>
        <taxon>Rhodospirillales</taxon>
        <taxon>Zavarziniaceae</taxon>
        <taxon>Zavarzinia</taxon>
    </lineage>
</organism>
<evidence type="ECO:0000313" key="4">
    <source>
        <dbReference type="Proteomes" id="UP000246077"/>
    </source>
</evidence>
<dbReference type="Pfam" id="PF00753">
    <property type="entry name" value="Lactamase_B"/>
    <property type="match status" value="1"/>
</dbReference>
<keyword evidence="3" id="KW-0378">Hydrolase</keyword>
<dbReference type="Gene3D" id="3.60.15.10">
    <property type="entry name" value="Ribonuclease Z/Hydroxyacylglutathione hydrolase-like"/>
    <property type="match status" value="1"/>
</dbReference>
<dbReference type="GO" id="GO:0017001">
    <property type="term" value="P:antibiotic catabolic process"/>
    <property type="evidence" value="ECO:0007669"/>
    <property type="project" value="UniProtKB-ARBA"/>
</dbReference>
<dbReference type="RefSeq" id="WP_109921143.1">
    <property type="nucleotide sequence ID" value="NZ_QGLF01000003.1"/>
</dbReference>
<dbReference type="EMBL" id="QGLF01000003">
    <property type="protein sequence ID" value="PWR20499.1"/>
    <property type="molecule type" value="Genomic_DNA"/>
</dbReference>
<dbReference type="SMART" id="SM00849">
    <property type="entry name" value="Lactamase_B"/>
    <property type="match status" value="1"/>
</dbReference>